<accession>A0A067SNA2</accession>
<dbReference type="Proteomes" id="UP000027222">
    <property type="component" value="Unassembled WGS sequence"/>
</dbReference>
<evidence type="ECO:0000313" key="2">
    <source>
        <dbReference type="Proteomes" id="UP000027222"/>
    </source>
</evidence>
<evidence type="ECO:0000313" key="1">
    <source>
        <dbReference type="EMBL" id="KDR72386.1"/>
    </source>
</evidence>
<dbReference type="AlphaFoldDB" id="A0A067SNA2"/>
<organism evidence="1 2">
    <name type="scientific">Galerina marginata (strain CBS 339.88)</name>
    <dbReference type="NCBI Taxonomy" id="685588"/>
    <lineage>
        <taxon>Eukaryota</taxon>
        <taxon>Fungi</taxon>
        <taxon>Dikarya</taxon>
        <taxon>Basidiomycota</taxon>
        <taxon>Agaricomycotina</taxon>
        <taxon>Agaricomycetes</taxon>
        <taxon>Agaricomycetidae</taxon>
        <taxon>Agaricales</taxon>
        <taxon>Agaricineae</taxon>
        <taxon>Strophariaceae</taxon>
        <taxon>Galerina</taxon>
    </lineage>
</organism>
<sequence>MSATTLFKPSSNGSACTKLPILPGFRVYHIAEMLNAIVEAASWQALMGMTDSTTILRALVLDLVKKRVRAALGRFVPAAQLDGFWNLFYDTRAGVAGGIVRSIMSASRSEHQYVFPMHLDLVVPRGTGVYGLSRWRRFFGAAGYVQDVERPAHWWDFGPTFSRSATLRSVDNPPRVIRIIEAVGDNILPAILCGPHTSSFNVFTASTFYCFYPRLFLRDQNLVRKDAVNGEPMGMFNFGLTTYLTTGDMPMACGDACPAIWRNTFGLRGVGVFRWGGSLAYREAGEDGFEKRSYLWRIRGANDHDGHVCSNHFCPNVGFGRPLVSFDN</sequence>
<gene>
    <name evidence="1" type="ORF">GALMADRAFT_143221</name>
</gene>
<dbReference type="HOGENOM" id="CLU_847425_0_0_1"/>
<protein>
    <submittedName>
        <fullName evidence="1">Uncharacterized protein</fullName>
    </submittedName>
</protein>
<dbReference type="EMBL" id="KL142389">
    <property type="protein sequence ID" value="KDR72386.1"/>
    <property type="molecule type" value="Genomic_DNA"/>
</dbReference>
<dbReference type="OrthoDB" id="3014797at2759"/>
<keyword evidence="2" id="KW-1185">Reference proteome</keyword>
<reference evidence="2" key="1">
    <citation type="journal article" date="2014" name="Proc. Natl. Acad. Sci. U.S.A.">
        <title>Extensive sampling of basidiomycete genomes demonstrates inadequacy of the white-rot/brown-rot paradigm for wood decay fungi.</title>
        <authorList>
            <person name="Riley R."/>
            <person name="Salamov A.A."/>
            <person name="Brown D.W."/>
            <person name="Nagy L.G."/>
            <person name="Floudas D."/>
            <person name="Held B.W."/>
            <person name="Levasseur A."/>
            <person name="Lombard V."/>
            <person name="Morin E."/>
            <person name="Otillar R."/>
            <person name="Lindquist E.A."/>
            <person name="Sun H."/>
            <person name="LaButti K.M."/>
            <person name="Schmutz J."/>
            <person name="Jabbour D."/>
            <person name="Luo H."/>
            <person name="Baker S.E."/>
            <person name="Pisabarro A.G."/>
            <person name="Walton J.D."/>
            <person name="Blanchette R.A."/>
            <person name="Henrissat B."/>
            <person name="Martin F."/>
            <person name="Cullen D."/>
            <person name="Hibbett D.S."/>
            <person name="Grigoriev I.V."/>
        </authorList>
    </citation>
    <scope>NUCLEOTIDE SEQUENCE [LARGE SCALE GENOMIC DNA]</scope>
    <source>
        <strain evidence="2">CBS 339.88</strain>
    </source>
</reference>
<proteinExistence type="predicted"/>
<name>A0A067SNA2_GALM3</name>